<dbReference type="GO" id="GO:0008374">
    <property type="term" value="F:O-acyltransferase activity"/>
    <property type="evidence" value="ECO:0007669"/>
    <property type="project" value="TreeGrafter"/>
</dbReference>
<dbReference type="Pfam" id="PF00132">
    <property type="entry name" value="Hexapep"/>
    <property type="match status" value="1"/>
</dbReference>
<gene>
    <name evidence="3" type="primary">dapH_3</name>
    <name evidence="3" type="ORF">SDC9_00305</name>
</gene>
<sequence length="170" mass="18544">MKSLLQFFLKIIFPLLPPTRLFSFKVSLLNLAGYKIDKAVRIGYNVKVFGNGKLIVKSGTWLGHETFLALSDASTIEIEENVDIAPRVYIGTGTHEINKGKNIERTAGKGIYKNVKIKKGTWIGANSTILPGVTIGEYCVIAAGSVVTSDVPDRTIYGGVPAKFLKNIDE</sequence>
<dbReference type="InterPro" id="IPR011004">
    <property type="entry name" value="Trimer_LpxA-like_sf"/>
</dbReference>
<organism evidence="3">
    <name type="scientific">bioreactor metagenome</name>
    <dbReference type="NCBI Taxonomy" id="1076179"/>
    <lineage>
        <taxon>unclassified sequences</taxon>
        <taxon>metagenomes</taxon>
        <taxon>ecological metagenomes</taxon>
    </lineage>
</organism>
<dbReference type="AlphaFoldDB" id="A0A644SJJ2"/>
<protein>
    <submittedName>
        <fullName evidence="3">2,3,4,5-tetrahydropyridine-2,6-dicarboxylate N-acetyltransferase</fullName>
        <ecNumber evidence="3">2.3.1.89</ecNumber>
    </submittedName>
</protein>
<accession>A0A644SJJ2</accession>
<dbReference type="EMBL" id="VSSQ01000001">
    <property type="protein sequence ID" value="MPL54839.1"/>
    <property type="molecule type" value="Genomic_DNA"/>
</dbReference>
<evidence type="ECO:0000313" key="3">
    <source>
        <dbReference type="EMBL" id="MPL54839.1"/>
    </source>
</evidence>
<dbReference type="PANTHER" id="PTHR23416">
    <property type="entry name" value="SIALIC ACID SYNTHASE-RELATED"/>
    <property type="match status" value="1"/>
</dbReference>
<dbReference type="CDD" id="cd04647">
    <property type="entry name" value="LbH_MAT_like"/>
    <property type="match status" value="1"/>
</dbReference>
<proteinExistence type="inferred from homology"/>
<dbReference type="Gene3D" id="2.160.10.10">
    <property type="entry name" value="Hexapeptide repeat proteins"/>
    <property type="match status" value="1"/>
</dbReference>
<dbReference type="PANTHER" id="PTHR23416:SF23">
    <property type="entry name" value="ACETYLTRANSFERASE C18B11.09C-RELATED"/>
    <property type="match status" value="1"/>
</dbReference>
<evidence type="ECO:0000256" key="1">
    <source>
        <dbReference type="ARBA" id="ARBA00007274"/>
    </source>
</evidence>
<dbReference type="InterPro" id="IPR051159">
    <property type="entry name" value="Hexapeptide_acetyltransf"/>
</dbReference>
<name>A0A644SJJ2_9ZZZZ</name>
<evidence type="ECO:0000256" key="2">
    <source>
        <dbReference type="ARBA" id="ARBA00022679"/>
    </source>
</evidence>
<comment type="similarity">
    <text evidence="1">Belongs to the transferase hexapeptide repeat family.</text>
</comment>
<dbReference type="SUPFAM" id="SSF51161">
    <property type="entry name" value="Trimeric LpxA-like enzymes"/>
    <property type="match status" value="1"/>
</dbReference>
<keyword evidence="2 3" id="KW-0808">Transferase</keyword>
<dbReference type="InterPro" id="IPR001451">
    <property type="entry name" value="Hexapep"/>
</dbReference>
<dbReference type="GO" id="GO:0005829">
    <property type="term" value="C:cytosol"/>
    <property type="evidence" value="ECO:0007669"/>
    <property type="project" value="TreeGrafter"/>
</dbReference>
<reference evidence="3" key="1">
    <citation type="submission" date="2019-08" db="EMBL/GenBank/DDBJ databases">
        <authorList>
            <person name="Kucharzyk K."/>
            <person name="Murdoch R.W."/>
            <person name="Higgins S."/>
            <person name="Loffler F."/>
        </authorList>
    </citation>
    <scope>NUCLEOTIDE SEQUENCE</scope>
</reference>
<comment type="caution">
    <text evidence="3">The sequence shown here is derived from an EMBL/GenBank/DDBJ whole genome shotgun (WGS) entry which is preliminary data.</text>
</comment>
<keyword evidence="3" id="KW-0012">Acyltransferase</keyword>
<dbReference type="GO" id="GO:0047200">
    <property type="term" value="F:tetrahydrodipicolinate N-acetyltransferase activity"/>
    <property type="evidence" value="ECO:0007669"/>
    <property type="project" value="UniProtKB-EC"/>
</dbReference>
<dbReference type="EC" id="2.3.1.89" evidence="3"/>